<feature type="compositionally biased region" description="Low complexity" evidence="1">
    <location>
        <begin position="15"/>
        <end position="27"/>
    </location>
</feature>
<feature type="compositionally biased region" description="Basic and acidic residues" evidence="1">
    <location>
        <begin position="394"/>
        <end position="403"/>
    </location>
</feature>
<feature type="domain" description="BACON" evidence="2">
    <location>
        <begin position="412"/>
        <end position="492"/>
    </location>
</feature>
<dbReference type="AlphaFoldDB" id="A0A5N6A8S3"/>
<feature type="region of interest" description="Disordered" evidence="1">
    <location>
        <begin position="1"/>
        <end position="34"/>
    </location>
</feature>
<gene>
    <name evidence="3" type="ORF">FH607_018295</name>
</gene>
<feature type="compositionally biased region" description="Pro residues" evidence="1">
    <location>
        <begin position="526"/>
        <end position="535"/>
    </location>
</feature>
<evidence type="ECO:0000256" key="1">
    <source>
        <dbReference type="SAM" id="MobiDB-lite"/>
    </source>
</evidence>
<reference evidence="3" key="1">
    <citation type="submission" date="2019-10" db="EMBL/GenBank/DDBJ databases">
        <title>Nonomuraea sp. nov., isolated from Phyllanthus amarus.</title>
        <authorList>
            <person name="Klykleung N."/>
            <person name="Tanasupawat S."/>
        </authorList>
    </citation>
    <scope>NUCLEOTIDE SEQUENCE [LARGE SCALE GENOMIC DNA]</scope>
    <source>
        <strain evidence="3">3MP-10</strain>
    </source>
</reference>
<feature type="region of interest" description="Disordered" evidence="1">
    <location>
        <begin position="490"/>
        <end position="535"/>
    </location>
</feature>
<dbReference type="OrthoDB" id="3492533at2"/>
<dbReference type="Pfam" id="PF19190">
    <property type="entry name" value="BACON_2"/>
    <property type="match status" value="1"/>
</dbReference>
<organism evidence="3 4">
    <name type="scientific">Streptomyces mimosae</name>
    <dbReference type="NCBI Taxonomy" id="2586635"/>
    <lineage>
        <taxon>Bacteria</taxon>
        <taxon>Bacillati</taxon>
        <taxon>Actinomycetota</taxon>
        <taxon>Actinomycetes</taxon>
        <taxon>Kitasatosporales</taxon>
        <taxon>Streptomycetaceae</taxon>
        <taxon>Streptomyces</taxon>
    </lineage>
</organism>
<evidence type="ECO:0000313" key="3">
    <source>
        <dbReference type="EMBL" id="KAB8163878.1"/>
    </source>
</evidence>
<dbReference type="EMBL" id="VDLY02000011">
    <property type="protein sequence ID" value="KAB8163878.1"/>
    <property type="molecule type" value="Genomic_DNA"/>
</dbReference>
<proteinExistence type="predicted"/>
<comment type="caution">
    <text evidence="3">The sequence shown here is derived from an EMBL/GenBank/DDBJ whole genome shotgun (WGS) entry which is preliminary data.</text>
</comment>
<name>A0A5N6A8S3_9ACTN</name>
<dbReference type="InterPro" id="IPR024361">
    <property type="entry name" value="BACON"/>
</dbReference>
<keyword evidence="4" id="KW-1185">Reference proteome</keyword>
<evidence type="ECO:0000313" key="4">
    <source>
        <dbReference type="Proteomes" id="UP000314251"/>
    </source>
</evidence>
<feature type="compositionally biased region" description="Polar residues" evidence="1">
    <location>
        <begin position="1"/>
        <end position="13"/>
    </location>
</feature>
<feature type="compositionally biased region" description="Acidic residues" evidence="1">
    <location>
        <begin position="504"/>
        <end position="525"/>
    </location>
</feature>
<feature type="region of interest" description="Disordered" evidence="1">
    <location>
        <begin position="338"/>
        <end position="418"/>
    </location>
</feature>
<protein>
    <recommendedName>
        <fullName evidence="2">BACON domain-containing protein</fullName>
    </recommendedName>
</protein>
<evidence type="ECO:0000259" key="2">
    <source>
        <dbReference type="Pfam" id="PF19190"/>
    </source>
</evidence>
<sequence length="535" mass="57026">MTSCRAQPSTLTGLSGRSPRRAASPGPRARRAARPAAYADADLDGLFTYCLSVMCEHDAAIAALGEALALAERQQERGRRPEAPEVARSWLYALVRWCCLRRLALQRERGLGAGPRAVGEDAQRRRELAMLAWPEAAGTSHEQREALELAVRHRLTPAEVARVLRLTDQAARALLTTATCEVERTTAALAAVDSAHCPAMATLSGDDRRVLLGPTLRRELVRHVDECPACRLVAQRAMAGLGWPGTAPAGRARLAVVRAPRPAVHAARLAVRRARSQPGPRWDRLGFPVPERDRAARRERLRGRAVTGTVVATVLAAPVLALWAAYRGAPVTGEAAELEGMSASAPDEPVDDGGGGARRQPNGERDASRPALPEEPTEDERADRRGHQPSAESSPEREESREAEPEEPTTPAPGELSVDAVTTDSGTLLTLTVSGGSPVSWTATADADWLLLGRSSGTLWPGETLVIEVLVDTARQPAGPWSASVTVEPTGTRVTVEGTGGEPGGEEPPDDPAEPPEEEPTEPPTEEPVPQPRPA</sequence>
<dbReference type="RefSeq" id="WP_139669856.1">
    <property type="nucleotide sequence ID" value="NZ_VDLY02000011.1"/>
</dbReference>
<dbReference type="Proteomes" id="UP000314251">
    <property type="component" value="Unassembled WGS sequence"/>
</dbReference>
<accession>A0A5N6A8S3</accession>